<protein>
    <submittedName>
        <fullName evidence="2">Zf-CCHC domain-containing protein/UBN2 domain-containing protein</fullName>
    </submittedName>
</protein>
<feature type="compositionally biased region" description="Basic and acidic residues" evidence="1">
    <location>
        <begin position="408"/>
        <end position="418"/>
    </location>
</feature>
<feature type="region of interest" description="Disordered" evidence="1">
    <location>
        <begin position="408"/>
        <end position="437"/>
    </location>
</feature>
<feature type="region of interest" description="Disordered" evidence="1">
    <location>
        <begin position="323"/>
        <end position="351"/>
    </location>
</feature>
<evidence type="ECO:0000313" key="2">
    <source>
        <dbReference type="EMBL" id="GEU85988.1"/>
    </source>
</evidence>
<dbReference type="EMBL" id="BKCJ010009225">
    <property type="protein sequence ID" value="GEU85988.1"/>
    <property type="molecule type" value="Genomic_DNA"/>
</dbReference>
<gene>
    <name evidence="2" type="ORF">Tci_057966</name>
</gene>
<proteinExistence type="predicted"/>
<dbReference type="GO" id="GO:0008270">
    <property type="term" value="F:zinc ion binding"/>
    <property type="evidence" value="ECO:0007669"/>
    <property type="project" value="InterPro"/>
</dbReference>
<feature type="compositionally biased region" description="Basic and acidic residues" evidence="1">
    <location>
        <begin position="426"/>
        <end position="437"/>
    </location>
</feature>
<accession>A0A6L2NIB8</accession>
<comment type="caution">
    <text evidence="2">The sequence shown here is derived from an EMBL/GenBank/DDBJ whole genome shotgun (WGS) entry which is preliminary data.</text>
</comment>
<dbReference type="InterPro" id="IPR036875">
    <property type="entry name" value="Znf_CCHC_sf"/>
</dbReference>
<dbReference type="AlphaFoldDB" id="A0A6L2NIB8"/>
<feature type="region of interest" description="Disordered" evidence="1">
    <location>
        <begin position="374"/>
        <end position="395"/>
    </location>
</feature>
<dbReference type="SUPFAM" id="SSF57756">
    <property type="entry name" value="Retrovirus zinc finger-like domains"/>
    <property type="match status" value="1"/>
</dbReference>
<organism evidence="2">
    <name type="scientific">Tanacetum cinerariifolium</name>
    <name type="common">Dalmatian daisy</name>
    <name type="synonym">Chrysanthemum cinerariifolium</name>
    <dbReference type="NCBI Taxonomy" id="118510"/>
    <lineage>
        <taxon>Eukaryota</taxon>
        <taxon>Viridiplantae</taxon>
        <taxon>Streptophyta</taxon>
        <taxon>Embryophyta</taxon>
        <taxon>Tracheophyta</taxon>
        <taxon>Spermatophyta</taxon>
        <taxon>Magnoliopsida</taxon>
        <taxon>eudicotyledons</taxon>
        <taxon>Gunneridae</taxon>
        <taxon>Pentapetalae</taxon>
        <taxon>asterids</taxon>
        <taxon>campanulids</taxon>
        <taxon>Asterales</taxon>
        <taxon>Asteraceae</taxon>
        <taxon>Asteroideae</taxon>
        <taxon>Anthemideae</taxon>
        <taxon>Anthemidinae</taxon>
        <taxon>Tanacetum</taxon>
    </lineage>
</organism>
<reference evidence="2" key="1">
    <citation type="journal article" date="2019" name="Sci. Rep.">
        <title>Draft genome of Tanacetum cinerariifolium, the natural source of mosquito coil.</title>
        <authorList>
            <person name="Yamashiro T."/>
            <person name="Shiraishi A."/>
            <person name="Satake H."/>
            <person name="Nakayama K."/>
        </authorList>
    </citation>
    <scope>NUCLEOTIDE SEQUENCE</scope>
</reference>
<sequence>MSFEEAVGRLTAYEEQIKSQYTLEANDQDKLLMASLNNKTYGKWQGKISTKKARKALNGRIIQMHAEQVRVKELKTKASSCVMNVVSMDTLRRNARNGKTRRKTKSKKHISSMTLTMNLHYFEDKSRPHNIGYLHWSGNGENGASKLVVLVVDFAPTNVRASLSEVNSHAKIQSNKAKNSNNPVEQKRLTQKPVRKIFIEHRFSPNKTFAVYEKTSPRSDLRWKSTGRIFKTVGLRWVPTGKILASCTSKDVSEPTHEESIDSDFARFNTILTSLKACDECFSSKNYVRKFLRALHPKWRAKVMAIKESKDLGKKERVKSIALKANKESSDDEISTSESNDGTSTSRSDDEEYSMAVRNFKKFFRRKVKFVRQPREEKKSFRQRDEKKGKSDQKCFRCGDPNHLIRDFPKPTRNKDQKAFIGGSWSDDKNDAKDKTNDETCLMAQSKNRVTLNSSYYSDNSSSLDNDTMQV</sequence>
<name>A0A6L2NIB8_TANCI</name>
<dbReference type="GO" id="GO:0003676">
    <property type="term" value="F:nucleic acid binding"/>
    <property type="evidence" value="ECO:0007669"/>
    <property type="project" value="InterPro"/>
</dbReference>
<evidence type="ECO:0000256" key="1">
    <source>
        <dbReference type="SAM" id="MobiDB-lite"/>
    </source>
</evidence>